<dbReference type="Gene3D" id="3.30.1330.80">
    <property type="entry name" value="Hypothetical protein, similar to alpha- acetolactate decarboxylase, domain 2"/>
    <property type="match status" value="1"/>
</dbReference>
<dbReference type="GO" id="GO:0003680">
    <property type="term" value="F:minor groove of adenine-thymine-rich DNA binding"/>
    <property type="evidence" value="ECO:0007669"/>
    <property type="project" value="UniProtKB-UniRule"/>
</dbReference>
<keyword evidence="3" id="KW-0804">Transcription</keyword>
<evidence type="ECO:0000256" key="2">
    <source>
        <dbReference type="ARBA" id="ARBA00023242"/>
    </source>
</evidence>
<dbReference type="EMBL" id="CP136896">
    <property type="protein sequence ID" value="WOL13040.1"/>
    <property type="molecule type" value="Genomic_DNA"/>
</dbReference>
<accession>A0AAQ3KRK0</accession>
<evidence type="ECO:0000259" key="5">
    <source>
        <dbReference type="PROSITE" id="PS51742"/>
    </source>
</evidence>
<dbReference type="InterPro" id="IPR039605">
    <property type="entry name" value="AHL"/>
</dbReference>
<protein>
    <recommendedName>
        <fullName evidence="3">AT-hook motif nuclear-localized protein</fullName>
    </recommendedName>
</protein>
<feature type="compositionally biased region" description="Basic residues" evidence="4">
    <location>
        <begin position="128"/>
        <end position="137"/>
    </location>
</feature>
<sequence>MELVGGVLSPAPAPAENGESYKAAAGERREEEKRSHGGDVVETAAASAAQERGEAKPSLGGDVAVAAVAVSADGEMTSGVCDAAVAASTAALAVLGERREAKPSQDGGAVVVGLVASAMGEGASTGVMKKKRGRPRKYAPDGSLARPLNPKPLSASVPMGEYTPATAVGTVMKMGRGRPVSMGFGEPSKYGFPSESRGEMVACSAGANFTPHILTVAAGEDVTMKIISFSQLGPQAICILSANGLISNVTLRQPDSFGGTLTYEGRFQLLSLSGSFIPTENGGTRSRSGGMSVSLASADGRVIGGGVAGLLVAASPVQVVVGSFLPSYHMEQKTKKTKPSTPIPMSRKEVEINFGDAQTHCSSTTPKSNLTSSSSFRVENWSSPLQPVPDMRNSVLV</sequence>
<dbReference type="Proteomes" id="UP001327560">
    <property type="component" value="Chromosome 7"/>
</dbReference>
<keyword evidence="7" id="KW-1185">Reference proteome</keyword>
<feature type="compositionally biased region" description="Polar residues" evidence="4">
    <location>
        <begin position="359"/>
        <end position="385"/>
    </location>
</feature>
<keyword evidence="3" id="KW-0805">Transcription regulation</keyword>
<evidence type="ECO:0000256" key="1">
    <source>
        <dbReference type="ARBA" id="ARBA00004123"/>
    </source>
</evidence>
<comment type="domain">
    <text evidence="3">The PPC domain mediates interactions between AHL proteins.</text>
</comment>
<dbReference type="Pfam" id="PF03479">
    <property type="entry name" value="PCC"/>
    <property type="match status" value="1"/>
</dbReference>
<dbReference type="PROSITE" id="PS51742">
    <property type="entry name" value="PPC"/>
    <property type="match status" value="1"/>
</dbReference>
<dbReference type="SUPFAM" id="SSF117856">
    <property type="entry name" value="AF0104/ALDC/Ptd012-like"/>
    <property type="match status" value="1"/>
</dbReference>
<dbReference type="InterPro" id="IPR005175">
    <property type="entry name" value="PPC_dom"/>
</dbReference>
<reference evidence="6 7" key="1">
    <citation type="submission" date="2023-10" db="EMBL/GenBank/DDBJ databases">
        <title>Chromosome-scale genome assembly provides insights into flower coloration mechanisms of Canna indica.</title>
        <authorList>
            <person name="Li C."/>
        </authorList>
    </citation>
    <scope>NUCLEOTIDE SEQUENCE [LARGE SCALE GENOMIC DNA]</scope>
    <source>
        <tissue evidence="6">Flower</tissue>
    </source>
</reference>
<dbReference type="PANTHER" id="PTHR31500:SF96">
    <property type="entry name" value="AT-HOOK MOTIF NUCLEAR-LOCALIZED PROTEIN 7"/>
    <property type="match status" value="1"/>
</dbReference>
<name>A0AAQ3KRK0_9LILI</name>
<feature type="region of interest" description="Disordered" evidence="4">
    <location>
        <begin position="1"/>
        <end position="58"/>
    </location>
</feature>
<feature type="compositionally biased region" description="Basic and acidic residues" evidence="4">
    <location>
        <begin position="25"/>
        <end position="39"/>
    </location>
</feature>
<evidence type="ECO:0000256" key="3">
    <source>
        <dbReference type="RuleBase" id="RU367031"/>
    </source>
</evidence>
<dbReference type="GO" id="GO:0005634">
    <property type="term" value="C:nucleus"/>
    <property type="evidence" value="ECO:0007669"/>
    <property type="project" value="UniProtKB-SubCell"/>
</dbReference>
<organism evidence="6 7">
    <name type="scientific">Canna indica</name>
    <name type="common">Indian-shot</name>
    <dbReference type="NCBI Taxonomy" id="4628"/>
    <lineage>
        <taxon>Eukaryota</taxon>
        <taxon>Viridiplantae</taxon>
        <taxon>Streptophyta</taxon>
        <taxon>Embryophyta</taxon>
        <taxon>Tracheophyta</taxon>
        <taxon>Spermatophyta</taxon>
        <taxon>Magnoliopsida</taxon>
        <taxon>Liliopsida</taxon>
        <taxon>Zingiberales</taxon>
        <taxon>Cannaceae</taxon>
        <taxon>Canna</taxon>
    </lineage>
</organism>
<dbReference type="CDD" id="cd11378">
    <property type="entry name" value="DUF296"/>
    <property type="match status" value="1"/>
</dbReference>
<feature type="domain" description="PPC" evidence="5">
    <location>
        <begin position="206"/>
        <end position="349"/>
    </location>
</feature>
<proteinExistence type="predicted"/>
<dbReference type="FunFam" id="3.30.1330.80:FF:000003">
    <property type="entry name" value="AT-hook motif nuclear-localized protein 1-like"/>
    <property type="match status" value="1"/>
</dbReference>
<comment type="subcellular location">
    <subcellularLocation>
        <location evidence="1 3">Nucleus</location>
    </subcellularLocation>
</comment>
<keyword evidence="3" id="KW-0238">DNA-binding</keyword>
<feature type="region of interest" description="Disordered" evidence="4">
    <location>
        <begin position="126"/>
        <end position="157"/>
    </location>
</feature>
<comment type="function">
    <text evidence="3">Transcription factor that specifically binds AT-rich DNA sequences related to the nuclear matrix attachment regions (MARs).</text>
</comment>
<feature type="region of interest" description="Disordered" evidence="4">
    <location>
        <begin position="357"/>
        <end position="397"/>
    </location>
</feature>
<dbReference type="PANTHER" id="PTHR31500">
    <property type="entry name" value="AT-HOOK MOTIF NUCLEAR-LOCALIZED PROTEIN 9"/>
    <property type="match status" value="1"/>
</dbReference>
<gene>
    <name evidence="6" type="ORF">Cni_G21809</name>
</gene>
<keyword evidence="2 3" id="KW-0539">Nucleus</keyword>
<evidence type="ECO:0000313" key="6">
    <source>
        <dbReference type="EMBL" id="WOL13040.1"/>
    </source>
</evidence>
<evidence type="ECO:0000256" key="4">
    <source>
        <dbReference type="SAM" id="MobiDB-lite"/>
    </source>
</evidence>
<dbReference type="AlphaFoldDB" id="A0AAQ3KRK0"/>
<evidence type="ECO:0000313" key="7">
    <source>
        <dbReference type="Proteomes" id="UP001327560"/>
    </source>
</evidence>